<accession>A0A8S3YJC6</accession>
<comment type="caution">
    <text evidence="3">The sequence shown here is derived from an EMBL/GenBank/DDBJ whole genome shotgun (WGS) entry which is preliminary data.</text>
</comment>
<evidence type="ECO:0000259" key="2">
    <source>
        <dbReference type="Pfam" id="PF08385"/>
    </source>
</evidence>
<evidence type="ECO:0000313" key="4">
    <source>
        <dbReference type="Proteomes" id="UP000678393"/>
    </source>
</evidence>
<feature type="non-terminal residue" evidence="3">
    <location>
        <position position="1"/>
    </location>
</feature>
<dbReference type="GO" id="GO:0007018">
    <property type="term" value="P:microtubule-based movement"/>
    <property type="evidence" value="ECO:0007669"/>
    <property type="project" value="InterPro"/>
</dbReference>
<dbReference type="GO" id="GO:0051959">
    <property type="term" value="F:dynein light intermediate chain binding"/>
    <property type="evidence" value="ECO:0007669"/>
    <property type="project" value="InterPro"/>
</dbReference>
<feature type="non-terminal residue" evidence="3">
    <location>
        <position position="353"/>
    </location>
</feature>
<dbReference type="AlphaFoldDB" id="A0A8S3YJC6"/>
<dbReference type="OrthoDB" id="286107at2759"/>
<comment type="similarity">
    <text evidence="1">Belongs to the dynein heavy chain family.</text>
</comment>
<dbReference type="GO" id="GO:0045505">
    <property type="term" value="F:dynein intermediate chain binding"/>
    <property type="evidence" value="ECO:0007669"/>
    <property type="project" value="InterPro"/>
</dbReference>
<keyword evidence="4" id="KW-1185">Reference proteome</keyword>
<proteinExistence type="inferred from homology"/>
<dbReference type="InterPro" id="IPR026983">
    <property type="entry name" value="DHC"/>
</dbReference>
<name>A0A8S3YJC6_9EUPU</name>
<dbReference type="PANTHER" id="PTHR46532:SF4">
    <property type="entry name" value="AAA+ ATPASE DOMAIN-CONTAINING PROTEIN"/>
    <property type="match status" value="1"/>
</dbReference>
<protein>
    <recommendedName>
        <fullName evidence="2">Dynein heavy chain tail domain-containing protein</fullName>
    </recommendedName>
</protein>
<organism evidence="3 4">
    <name type="scientific">Candidula unifasciata</name>
    <dbReference type="NCBI Taxonomy" id="100452"/>
    <lineage>
        <taxon>Eukaryota</taxon>
        <taxon>Metazoa</taxon>
        <taxon>Spiralia</taxon>
        <taxon>Lophotrochozoa</taxon>
        <taxon>Mollusca</taxon>
        <taxon>Gastropoda</taxon>
        <taxon>Heterobranchia</taxon>
        <taxon>Euthyneura</taxon>
        <taxon>Panpulmonata</taxon>
        <taxon>Eupulmonata</taxon>
        <taxon>Stylommatophora</taxon>
        <taxon>Helicina</taxon>
        <taxon>Helicoidea</taxon>
        <taxon>Geomitridae</taxon>
        <taxon>Candidula</taxon>
    </lineage>
</organism>
<feature type="domain" description="Dynein heavy chain tail" evidence="2">
    <location>
        <begin position="253"/>
        <end position="350"/>
    </location>
</feature>
<reference evidence="3" key="1">
    <citation type="submission" date="2021-04" db="EMBL/GenBank/DDBJ databases">
        <authorList>
            <consortium name="Molecular Ecology Group"/>
        </authorList>
    </citation>
    <scope>NUCLEOTIDE SEQUENCE</scope>
</reference>
<sequence length="353" mass="40484">MYAFGFSRDAASARARRQTIAKEAREDRRSTIGKVHKYLFTNVSHYLGISNEEVEEFVLDDALHMKTLSRFLQQDEHIILFHHQKTRELTFEECGRSYALIAKDRIATRVLVSRGDAQPTEGKCVFFLKKSTVALEERNVAEELISGCMQVTPDCSILQAVANYVNTTFHPTLTHLQNWGVIKSSVADADKCTYSAIFVGLDSFILHLSWAEQHVKNAVTLDSLDTEKMLHIDGVANAADFVNAAQNRNTVEIMEELATRWCQQVEMILTEADRIRREADDTGPKKELEFWLGMNARFSYLVQQLRDKKARAVFHVLHLDMKVTDHANEARDNVKYLYTLEKYCEPLYRCQPV</sequence>
<dbReference type="InterPro" id="IPR013594">
    <property type="entry name" value="Dynein_heavy_tail"/>
</dbReference>
<dbReference type="GO" id="GO:0005858">
    <property type="term" value="C:axonemal dynein complex"/>
    <property type="evidence" value="ECO:0007669"/>
    <property type="project" value="TreeGrafter"/>
</dbReference>
<dbReference type="EMBL" id="CAJHNH020000121">
    <property type="protein sequence ID" value="CAG5115472.1"/>
    <property type="molecule type" value="Genomic_DNA"/>
</dbReference>
<gene>
    <name evidence="3" type="ORF">CUNI_LOCUS1030</name>
</gene>
<dbReference type="Proteomes" id="UP000678393">
    <property type="component" value="Unassembled WGS sequence"/>
</dbReference>
<dbReference type="PANTHER" id="PTHR46532">
    <property type="entry name" value="MALE FERTILITY FACTOR KL5"/>
    <property type="match status" value="1"/>
</dbReference>
<evidence type="ECO:0000313" key="3">
    <source>
        <dbReference type="EMBL" id="CAG5115472.1"/>
    </source>
</evidence>
<evidence type="ECO:0000256" key="1">
    <source>
        <dbReference type="ARBA" id="ARBA00008887"/>
    </source>
</evidence>
<dbReference type="Pfam" id="PF08385">
    <property type="entry name" value="DHC_N1"/>
    <property type="match status" value="1"/>
</dbReference>